<feature type="region of interest" description="Disordered" evidence="6">
    <location>
        <begin position="394"/>
        <end position="431"/>
    </location>
</feature>
<evidence type="ECO:0000313" key="10">
    <source>
        <dbReference type="Proteomes" id="UP000800040"/>
    </source>
</evidence>
<dbReference type="OrthoDB" id="686384at2759"/>
<dbReference type="Gene3D" id="3.30.1330.40">
    <property type="entry name" value="RutC-like"/>
    <property type="match status" value="2"/>
</dbReference>
<feature type="chain" id="PRO_5025604323" description="Diphthine--ammonia ligase" evidence="7">
    <location>
        <begin position="18"/>
        <end position="815"/>
    </location>
</feature>
<dbReference type="Proteomes" id="UP000800040">
    <property type="component" value="Unassembled WGS sequence"/>
</dbReference>
<dbReference type="InterPro" id="IPR014729">
    <property type="entry name" value="Rossmann-like_a/b/a_fold"/>
</dbReference>
<dbReference type="CDD" id="cd06155">
    <property type="entry name" value="eu_AANH_C_1"/>
    <property type="match status" value="1"/>
</dbReference>
<sequence>MLHTLVIVSYLQAACDCGSSRVGYTCFLLLMDMSCLQGGDPDNQRNANLLATKRTSVRRHLARQEEPIHRLYQHKKRHRPAPLLSFWGVRLDIIPPVMSSSLNVIALISGGKDSLFSILHCQANGHTVIALANLHPTGSANDNEEDINSYMYQTVGHSVIPLYEQALGLPLFRQEITGTAVNANRDYATPSPKQELDETEDLVPLLRRVIDAHPEANAVSTGAILSTYQRTRVESVALRLGLTPLSYLWQYPLLPPYTQSALLHDMAAVGQKAIIIKTASGGLDEAFLGLDVADQKTIARLGQAVGRFGDAGDGAILGEGGEFETLALDGPRQLWKKRIRLEKGLSGTLDGGQTVLKIRASMLEEKSKECQGAVGELRIPELFDDEFRRILDARDDGSDDQCSASREPSGSVSSSESTPGAQYLPTSTTSDTPTVFTYSNITSDTHPTTVPSSPSRQLINIFLRLDHVLKQRRLSKSTINHCTLLLRDMAHFTVLNPVYAQYFSDVNPPARVTIAVGDALPVGTDVVLSVILDKEELNESDQVGISPVKKRQGLHVQGRSYWAPANIGPYSQAISTPLPRPSTTTTTTESSADIIYIAGQIPLIPASMHVYTAHGFRGQALLSLQHLFRIGRSKRVKWWTAAVAFIPAASAHPDEDARVAQHMWGALHSSSSPSTEEEDADEEMHIDPWDRLNQHHNHTPFNSSTYRAPIPDRTALSNNQHSTTTQQAVPPCFVAQVQALPRGAHIEWSASGLTTSSAIQYERSAAAPSSTTTSFPNDTRTRFVTRELWQAADRWMGKRSCFLRQVGEYGRKERF</sequence>
<evidence type="ECO:0000256" key="2">
    <source>
        <dbReference type="ARBA" id="ARBA00018426"/>
    </source>
</evidence>
<dbReference type="SUPFAM" id="SSF52402">
    <property type="entry name" value="Adenine nucleotide alpha hydrolases-like"/>
    <property type="match status" value="1"/>
</dbReference>
<dbReference type="SUPFAM" id="SSF55298">
    <property type="entry name" value="YjgF-like"/>
    <property type="match status" value="2"/>
</dbReference>
<feature type="compositionally biased region" description="Low complexity" evidence="6">
    <location>
        <begin position="403"/>
        <end position="431"/>
    </location>
</feature>
<dbReference type="Pfam" id="PF01902">
    <property type="entry name" value="Diphthami_syn_2"/>
    <property type="match status" value="1"/>
</dbReference>
<feature type="domain" description="Diphthamide synthase" evidence="8">
    <location>
        <begin position="103"/>
        <end position="342"/>
    </location>
</feature>
<dbReference type="Pfam" id="PF01042">
    <property type="entry name" value="Ribonuc_L-PSP"/>
    <property type="match status" value="1"/>
</dbReference>
<keyword evidence="10" id="KW-1185">Reference proteome</keyword>
<dbReference type="FunFam" id="3.40.50.620:FF:000145">
    <property type="entry name" value="ATP-binding domain containing protein"/>
    <property type="match status" value="1"/>
</dbReference>
<reference evidence="9" key="1">
    <citation type="submission" date="2020-01" db="EMBL/GenBank/DDBJ databases">
        <authorList>
            <consortium name="DOE Joint Genome Institute"/>
            <person name="Haridas S."/>
            <person name="Albert R."/>
            <person name="Binder M."/>
            <person name="Bloem J."/>
            <person name="Labutti K."/>
            <person name="Salamov A."/>
            <person name="Andreopoulos B."/>
            <person name="Baker S.E."/>
            <person name="Barry K."/>
            <person name="Bills G."/>
            <person name="Bluhm B.H."/>
            <person name="Cannon C."/>
            <person name="Castanera R."/>
            <person name="Culley D.E."/>
            <person name="Daum C."/>
            <person name="Ezra D."/>
            <person name="Gonzalez J.B."/>
            <person name="Henrissat B."/>
            <person name="Kuo A."/>
            <person name="Liang C."/>
            <person name="Lipzen A."/>
            <person name="Lutzoni F."/>
            <person name="Magnuson J."/>
            <person name="Mondo S."/>
            <person name="Nolan M."/>
            <person name="Ohm R."/>
            <person name="Pangilinan J."/>
            <person name="Park H.-J."/>
            <person name="Ramirez L."/>
            <person name="Alfaro M."/>
            <person name="Sun H."/>
            <person name="Tritt A."/>
            <person name="Yoshinaga Y."/>
            <person name="Zwiers L.-H."/>
            <person name="Turgeon B.G."/>
            <person name="Goodwin S.B."/>
            <person name="Spatafora J.W."/>
            <person name="Crous P.W."/>
            <person name="Grigoriev I.V."/>
        </authorList>
    </citation>
    <scope>NUCLEOTIDE SEQUENCE</scope>
    <source>
        <strain evidence="9">P77</strain>
    </source>
</reference>
<name>A0A6A5KR73_9PLEO</name>
<evidence type="ECO:0000259" key="8">
    <source>
        <dbReference type="Pfam" id="PF01902"/>
    </source>
</evidence>
<dbReference type="NCBIfam" id="TIGR00290">
    <property type="entry name" value="MJ0570_dom"/>
    <property type="match status" value="1"/>
</dbReference>
<dbReference type="Gene3D" id="3.90.1490.10">
    <property type="entry name" value="putative n-type atp pyrophosphatase, domain 2"/>
    <property type="match status" value="1"/>
</dbReference>
<dbReference type="Gene3D" id="3.40.50.620">
    <property type="entry name" value="HUPs"/>
    <property type="match status" value="1"/>
</dbReference>
<dbReference type="InterPro" id="IPR006175">
    <property type="entry name" value="YjgF/YER057c/UK114"/>
</dbReference>
<evidence type="ECO:0000256" key="4">
    <source>
        <dbReference type="ARBA" id="ARBA00031552"/>
    </source>
</evidence>
<dbReference type="InterPro" id="IPR002761">
    <property type="entry name" value="Diphthami_syn_dom"/>
</dbReference>
<comment type="catalytic activity">
    <reaction evidence="5">
        <text>diphthine-[translation elongation factor 2] + NH4(+) + ATP = diphthamide-[translation elongation factor 2] + AMP + diphosphate + H(+)</text>
        <dbReference type="Rhea" id="RHEA:19753"/>
        <dbReference type="Rhea" id="RHEA-COMP:10172"/>
        <dbReference type="Rhea" id="RHEA-COMP:10174"/>
        <dbReference type="ChEBI" id="CHEBI:15378"/>
        <dbReference type="ChEBI" id="CHEBI:16692"/>
        <dbReference type="ChEBI" id="CHEBI:28938"/>
        <dbReference type="ChEBI" id="CHEBI:30616"/>
        <dbReference type="ChEBI" id="CHEBI:33019"/>
        <dbReference type="ChEBI" id="CHEBI:82696"/>
        <dbReference type="ChEBI" id="CHEBI:456215"/>
        <dbReference type="EC" id="6.3.1.14"/>
    </reaction>
</comment>
<evidence type="ECO:0000256" key="6">
    <source>
        <dbReference type="SAM" id="MobiDB-lite"/>
    </source>
</evidence>
<evidence type="ECO:0000256" key="1">
    <source>
        <dbReference type="ARBA" id="ARBA00012089"/>
    </source>
</evidence>
<dbReference type="AlphaFoldDB" id="A0A6A5KR73"/>
<dbReference type="GO" id="GO:0017183">
    <property type="term" value="P:protein histidyl modification to diphthamide"/>
    <property type="evidence" value="ECO:0007669"/>
    <property type="project" value="TreeGrafter"/>
</dbReference>
<keyword evidence="7" id="KW-0732">Signal</keyword>
<evidence type="ECO:0000256" key="3">
    <source>
        <dbReference type="ARBA" id="ARBA00029814"/>
    </source>
</evidence>
<dbReference type="InterPro" id="IPR035959">
    <property type="entry name" value="RutC-like_sf"/>
</dbReference>
<dbReference type="InterPro" id="IPR030662">
    <property type="entry name" value="DPH6/MJ0570"/>
</dbReference>
<accession>A0A6A5KR73</accession>
<protein>
    <recommendedName>
        <fullName evidence="2">Diphthine--ammonia ligase</fullName>
        <ecNumber evidence="1">6.3.1.14</ecNumber>
    </recommendedName>
    <alternativeName>
        <fullName evidence="3">Diphthamide synthase</fullName>
    </alternativeName>
    <alternativeName>
        <fullName evidence="4">Diphthamide synthetase</fullName>
    </alternativeName>
</protein>
<dbReference type="CDD" id="cd06156">
    <property type="entry name" value="eu_AANH_C_2"/>
    <property type="match status" value="1"/>
</dbReference>
<dbReference type="GO" id="GO:0017178">
    <property type="term" value="F:diphthine-ammonia ligase activity"/>
    <property type="evidence" value="ECO:0007669"/>
    <property type="project" value="UniProtKB-EC"/>
</dbReference>
<evidence type="ECO:0000256" key="5">
    <source>
        <dbReference type="ARBA" id="ARBA00048108"/>
    </source>
</evidence>
<dbReference type="PANTHER" id="PTHR12196:SF2">
    <property type="entry name" value="DIPHTHINE--AMMONIA LIGASE"/>
    <property type="match status" value="1"/>
</dbReference>
<proteinExistence type="predicted"/>
<dbReference type="EC" id="6.3.1.14" evidence="1"/>
<dbReference type="EMBL" id="ML975250">
    <property type="protein sequence ID" value="KAF1838617.1"/>
    <property type="molecule type" value="Genomic_DNA"/>
</dbReference>
<dbReference type="CDD" id="cd01994">
    <property type="entry name" value="AANH_PF0828-like"/>
    <property type="match status" value="1"/>
</dbReference>
<evidence type="ECO:0000313" key="9">
    <source>
        <dbReference type="EMBL" id="KAF1838617.1"/>
    </source>
</evidence>
<feature type="signal peptide" evidence="7">
    <location>
        <begin position="1"/>
        <end position="17"/>
    </location>
</feature>
<organism evidence="9 10">
    <name type="scientific">Decorospora gaudefroyi</name>
    <dbReference type="NCBI Taxonomy" id="184978"/>
    <lineage>
        <taxon>Eukaryota</taxon>
        <taxon>Fungi</taxon>
        <taxon>Dikarya</taxon>
        <taxon>Ascomycota</taxon>
        <taxon>Pezizomycotina</taxon>
        <taxon>Dothideomycetes</taxon>
        <taxon>Pleosporomycetidae</taxon>
        <taxon>Pleosporales</taxon>
        <taxon>Pleosporineae</taxon>
        <taxon>Pleosporaceae</taxon>
        <taxon>Decorospora</taxon>
    </lineage>
</organism>
<evidence type="ECO:0000256" key="7">
    <source>
        <dbReference type="SAM" id="SignalP"/>
    </source>
</evidence>
<dbReference type="PANTHER" id="PTHR12196">
    <property type="entry name" value="DOMAIN OF UNKNOWN FUNCTION 71 DUF71 -CONTAINING PROTEIN"/>
    <property type="match status" value="1"/>
</dbReference>
<gene>
    <name evidence="9" type="ORF">BDW02DRAFT_363127</name>
</gene>